<dbReference type="OrthoDB" id="2505488at2759"/>
<evidence type="ECO:0000313" key="1">
    <source>
        <dbReference type="EMBL" id="KAG0151124.1"/>
    </source>
</evidence>
<comment type="caution">
    <text evidence="1">The sequence shown here is derived from an EMBL/GenBank/DDBJ whole genome shotgun (WGS) entry which is preliminary data.</text>
</comment>
<dbReference type="AlphaFoldDB" id="A0A9P6NSE3"/>
<organism evidence="1 2">
    <name type="scientific">Cronartium quercuum f. sp. fusiforme G11</name>
    <dbReference type="NCBI Taxonomy" id="708437"/>
    <lineage>
        <taxon>Eukaryota</taxon>
        <taxon>Fungi</taxon>
        <taxon>Dikarya</taxon>
        <taxon>Basidiomycota</taxon>
        <taxon>Pucciniomycotina</taxon>
        <taxon>Pucciniomycetes</taxon>
        <taxon>Pucciniales</taxon>
        <taxon>Coleosporiaceae</taxon>
        <taxon>Cronartium</taxon>
    </lineage>
</organism>
<proteinExistence type="predicted"/>
<sequence>MLTLGLQEAFFVFICVIWGLVLTSAVPKAPDLSLLAKFNAQFSKQADIVALLDSPSAQDLVKKCKVITLSEAKLGHMKIGKGIVNIKQFFVLYSVAMLAKIGIQVWGPDLDFPDNTLWNEACWISAICLF</sequence>
<dbReference type="EMBL" id="MU167215">
    <property type="protein sequence ID" value="KAG0151124.1"/>
    <property type="molecule type" value="Genomic_DNA"/>
</dbReference>
<evidence type="ECO:0000313" key="2">
    <source>
        <dbReference type="Proteomes" id="UP000886653"/>
    </source>
</evidence>
<protein>
    <submittedName>
        <fullName evidence="1">Uncharacterized protein</fullName>
    </submittedName>
</protein>
<accession>A0A9P6NSE3</accession>
<dbReference type="Proteomes" id="UP000886653">
    <property type="component" value="Unassembled WGS sequence"/>
</dbReference>
<reference evidence="1" key="1">
    <citation type="submission" date="2013-11" db="EMBL/GenBank/DDBJ databases">
        <title>Genome sequence of the fusiform rust pathogen reveals effectors for host alternation and coevolution with pine.</title>
        <authorList>
            <consortium name="DOE Joint Genome Institute"/>
            <person name="Smith K."/>
            <person name="Pendleton A."/>
            <person name="Kubisiak T."/>
            <person name="Anderson C."/>
            <person name="Salamov A."/>
            <person name="Aerts A."/>
            <person name="Riley R."/>
            <person name="Clum A."/>
            <person name="Lindquist E."/>
            <person name="Ence D."/>
            <person name="Campbell M."/>
            <person name="Kronenberg Z."/>
            <person name="Feau N."/>
            <person name="Dhillon B."/>
            <person name="Hamelin R."/>
            <person name="Burleigh J."/>
            <person name="Smith J."/>
            <person name="Yandell M."/>
            <person name="Nelson C."/>
            <person name="Grigoriev I."/>
            <person name="Davis J."/>
        </authorList>
    </citation>
    <scope>NUCLEOTIDE SEQUENCE</scope>
    <source>
        <strain evidence="1">G11</strain>
    </source>
</reference>
<name>A0A9P6NSE3_9BASI</name>
<keyword evidence="2" id="KW-1185">Reference proteome</keyword>
<gene>
    <name evidence="1" type="ORF">CROQUDRAFT_37225</name>
</gene>